<reference evidence="1 2" key="1">
    <citation type="submission" date="2019-04" db="EMBL/GenBank/DDBJ databases">
        <title>Natronospirillum operosus gen. nov., sp. nov., a haloalkaliphilic satellite isolated from decaying biomass of laboratory culture of cyanobacterium Geitlerinema sp. and proposal of Natronospirillaceae fam. nov. and Saccharospirillaceae fam. nov.</title>
        <authorList>
            <person name="Kevbrin V."/>
            <person name="Boltyanskaya Y."/>
            <person name="Koziaeva V."/>
            <person name="Grouzdev D.S."/>
            <person name="Park M."/>
            <person name="Cho J."/>
        </authorList>
    </citation>
    <scope>NUCLEOTIDE SEQUENCE [LARGE SCALE GENOMIC DNA]</scope>
    <source>
        <strain evidence="1 2">G-116</strain>
    </source>
</reference>
<dbReference type="Proteomes" id="UP000297475">
    <property type="component" value="Unassembled WGS sequence"/>
</dbReference>
<dbReference type="RefSeq" id="WP_135483492.1">
    <property type="nucleotide sequence ID" value="NZ_SRMF01000004.1"/>
</dbReference>
<evidence type="ECO:0000313" key="1">
    <source>
        <dbReference type="EMBL" id="TGG92820.1"/>
    </source>
</evidence>
<organism evidence="1 2">
    <name type="scientific">Natronospirillum operosum</name>
    <dbReference type="NCBI Taxonomy" id="2759953"/>
    <lineage>
        <taxon>Bacteria</taxon>
        <taxon>Pseudomonadati</taxon>
        <taxon>Pseudomonadota</taxon>
        <taxon>Gammaproteobacteria</taxon>
        <taxon>Oceanospirillales</taxon>
        <taxon>Natronospirillaceae</taxon>
        <taxon>Natronospirillum</taxon>
    </lineage>
</organism>
<accession>A0A4Z0WCU9</accession>
<comment type="caution">
    <text evidence="1">The sequence shown here is derived from an EMBL/GenBank/DDBJ whole genome shotgun (WGS) entry which is preliminary data.</text>
</comment>
<evidence type="ECO:0000313" key="2">
    <source>
        <dbReference type="Proteomes" id="UP000297475"/>
    </source>
</evidence>
<name>A0A4Z0WCU9_9GAMM</name>
<gene>
    <name evidence="1" type="ORF">E4656_11880</name>
</gene>
<dbReference type="AlphaFoldDB" id="A0A4Z0WCU9"/>
<sequence length="290" mass="32692">MDLNDIEEQVRCYREELYAGIEIPEPAMKLNMAARSGDKLRQFKYLHQMCTLHGENFVAANQIKTVALVDGYLENARLNSSLGMYLFTRSLLELAAFLHDVTDRLTSITKEPEEKWRPKGEQFFGIIMRARFGTSNKELAKQLKTTGTSKKHLEPFNVMQSLTKLVASTEGKNLVGKYDQLCDYVHHNLSSHYTSSPGSRRGNLARSERGGTILLMKNSGITQYKYPTPNKAKKAQSETIEIIDVSLRICIREINQLPRSPYGAKQLKEMTGSSVGLTLLPARVYIPGSQ</sequence>
<protein>
    <submittedName>
        <fullName evidence="1">Uncharacterized protein</fullName>
    </submittedName>
</protein>
<proteinExistence type="predicted"/>
<dbReference type="OrthoDB" id="9794753at2"/>
<dbReference type="EMBL" id="SRMF01000004">
    <property type="protein sequence ID" value="TGG92820.1"/>
    <property type="molecule type" value="Genomic_DNA"/>
</dbReference>
<keyword evidence="2" id="KW-1185">Reference proteome</keyword>